<reference evidence="4" key="1">
    <citation type="journal article" date="2017" name="bioRxiv">
        <title>Comparative analysis of the genomes of Stylophora pistillata and Acropora digitifera provides evidence for extensive differences between species of corals.</title>
        <authorList>
            <person name="Voolstra C.R."/>
            <person name="Li Y."/>
            <person name="Liew Y.J."/>
            <person name="Baumgarten S."/>
            <person name="Zoccola D."/>
            <person name="Flot J.-F."/>
            <person name="Tambutte S."/>
            <person name="Allemand D."/>
            <person name="Aranda M."/>
        </authorList>
    </citation>
    <scope>NUCLEOTIDE SEQUENCE [LARGE SCALE GENOMIC DNA]</scope>
</reference>
<feature type="region of interest" description="Disordered" evidence="1">
    <location>
        <begin position="1"/>
        <end position="37"/>
    </location>
</feature>
<name>A0A2B4S591_STYPI</name>
<protein>
    <recommendedName>
        <fullName evidence="2">Ig-like domain-containing protein</fullName>
    </recommendedName>
</protein>
<proteinExistence type="predicted"/>
<dbReference type="Gene3D" id="2.60.40.10">
    <property type="entry name" value="Immunoglobulins"/>
    <property type="match status" value="1"/>
</dbReference>
<dbReference type="InterPro" id="IPR013783">
    <property type="entry name" value="Ig-like_fold"/>
</dbReference>
<evidence type="ECO:0000256" key="1">
    <source>
        <dbReference type="SAM" id="MobiDB-lite"/>
    </source>
</evidence>
<dbReference type="EMBL" id="LSMT01000198">
    <property type="protein sequence ID" value="PFX23728.1"/>
    <property type="molecule type" value="Genomic_DNA"/>
</dbReference>
<evidence type="ECO:0000313" key="3">
    <source>
        <dbReference type="EMBL" id="PFX23728.1"/>
    </source>
</evidence>
<accession>A0A2B4S591</accession>
<dbReference type="PROSITE" id="PS50835">
    <property type="entry name" value="IG_LIKE"/>
    <property type="match status" value="1"/>
</dbReference>
<evidence type="ECO:0000313" key="4">
    <source>
        <dbReference type="Proteomes" id="UP000225706"/>
    </source>
</evidence>
<dbReference type="OrthoDB" id="5985960at2759"/>
<dbReference type="AlphaFoldDB" id="A0A2B4S591"/>
<feature type="region of interest" description="Disordered" evidence="1">
    <location>
        <begin position="356"/>
        <end position="381"/>
    </location>
</feature>
<evidence type="ECO:0000259" key="2">
    <source>
        <dbReference type="PROSITE" id="PS50835"/>
    </source>
</evidence>
<feature type="domain" description="Ig-like" evidence="2">
    <location>
        <begin position="67"/>
        <end position="128"/>
    </location>
</feature>
<dbReference type="Proteomes" id="UP000225706">
    <property type="component" value="Unassembled WGS sequence"/>
</dbReference>
<comment type="caution">
    <text evidence="3">The sequence shown here is derived from an EMBL/GenBank/DDBJ whole genome shotgun (WGS) entry which is preliminary data.</text>
</comment>
<dbReference type="InterPro" id="IPR007110">
    <property type="entry name" value="Ig-like_dom"/>
</dbReference>
<feature type="region of interest" description="Disordered" evidence="1">
    <location>
        <begin position="195"/>
        <end position="215"/>
    </location>
</feature>
<organism evidence="3 4">
    <name type="scientific">Stylophora pistillata</name>
    <name type="common">Smooth cauliflower coral</name>
    <dbReference type="NCBI Taxonomy" id="50429"/>
    <lineage>
        <taxon>Eukaryota</taxon>
        <taxon>Metazoa</taxon>
        <taxon>Cnidaria</taxon>
        <taxon>Anthozoa</taxon>
        <taxon>Hexacorallia</taxon>
        <taxon>Scleractinia</taxon>
        <taxon>Astrocoeniina</taxon>
        <taxon>Pocilloporidae</taxon>
        <taxon>Stylophora</taxon>
    </lineage>
</organism>
<gene>
    <name evidence="3" type="ORF">AWC38_SpisGene11696</name>
</gene>
<dbReference type="SUPFAM" id="SSF48726">
    <property type="entry name" value="Immunoglobulin"/>
    <property type="match status" value="1"/>
</dbReference>
<feature type="region of interest" description="Disordered" evidence="1">
    <location>
        <begin position="233"/>
        <end position="285"/>
    </location>
</feature>
<dbReference type="InterPro" id="IPR036179">
    <property type="entry name" value="Ig-like_dom_sf"/>
</dbReference>
<sequence>MEDQPNFSLAFDLPARSQANKHNENETQQARFPNLSEHELEKILAERHSARTKKNTNWSVATFKDKPLANSLKRRTVSEGEHVKISCLQDSGNPSAAITWYKGNDTSGDKTTNSTTLEFQNAASSDEGCTKNIPSTNNRAKYSLQFMLRSALSLLNYSRMKILNLAKAVVPEAVSPGDVGLLSSNYSSLSDGVQCDYDTSGPQPPKNHHVEQQQGAVGSEAISTYAVVDKSGKKVKKKTNKATEQRPVADQDAVVDESKKKNKNEAGNTCAEIDMSKKSTKKPKPGEILYADLGEFHQMKKMHEVSTSPETLPPIKRPEAFAKTQYAEITQYLKGNPEDLGAELLKDSITPAVTNTATGSKVESSAGNTGDSAEATIETGV</sequence>
<feature type="compositionally biased region" description="Polar residues" evidence="1">
    <location>
        <begin position="356"/>
        <end position="371"/>
    </location>
</feature>
<keyword evidence="4" id="KW-1185">Reference proteome</keyword>